<dbReference type="InterPro" id="IPR009075">
    <property type="entry name" value="AcylCo_DH/oxidase_C"/>
</dbReference>
<evidence type="ECO:0000256" key="4">
    <source>
        <dbReference type="ARBA" id="ARBA00022827"/>
    </source>
</evidence>
<dbReference type="Pfam" id="PF02770">
    <property type="entry name" value="Acyl-CoA_dh_M"/>
    <property type="match status" value="1"/>
</dbReference>
<evidence type="ECO:0000313" key="10">
    <source>
        <dbReference type="Proteomes" id="UP000016540"/>
    </source>
</evidence>
<evidence type="ECO:0000256" key="3">
    <source>
        <dbReference type="ARBA" id="ARBA00022630"/>
    </source>
</evidence>
<keyword evidence="10" id="KW-1185">Reference proteome</keyword>
<evidence type="ECO:0000313" key="9">
    <source>
        <dbReference type="EMBL" id="EON91071.1"/>
    </source>
</evidence>
<gene>
    <name evidence="9" type="ORF">MARLIPOL_15517</name>
</gene>
<dbReference type="Gene3D" id="1.10.540.10">
    <property type="entry name" value="Acyl-CoA dehydrogenase/oxidase, N-terminal domain"/>
    <property type="match status" value="1"/>
</dbReference>
<keyword evidence="5" id="KW-0560">Oxidoreductase</keyword>
<dbReference type="RefSeq" id="WP_012139288.1">
    <property type="nucleotide sequence ID" value="NZ_KE007327.1"/>
</dbReference>
<dbReference type="InterPro" id="IPR036250">
    <property type="entry name" value="AcylCo_DH-like_C"/>
</dbReference>
<protein>
    <submittedName>
        <fullName evidence="9">Acyl-CoA dehydrogenase</fullName>
    </submittedName>
</protein>
<reference evidence="9 10" key="1">
    <citation type="journal article" date="2013" name="Genome Announc.">
        <title>Draft Genome Sequence of the Moderately Halophilic Bacterium Marinobacter lipolyticus Strain SM19.</title>
        <authorList>
            <person name="Papke R.T."/>
            <person name="de la Haba R.R."/>
            <person name="Infante-Dominguez C."/>
            <person name="Perez D."/>
            <person name="Sanchez-Porro C."/>
            <person name="Lapierre P."/>
            <person name="Ventosa A."/>
        </authorList>
    </citation>
    <scope>NUCLEOTIDE SEQUENCE [LARGE SCALE GENOMIC DNA]</scope>
    <source>
        <strain evidence="9 10">SM19</strain>
    </source>
</reference>
<comment type="cofactor">
    <cofactor evidence="1 5">
        <name>FAD</name>
        <dbReference type="ChEBI" id="CHEBI:57692"/>
    </cofactor>
</comment>
<dbReference type="eggNOG" id="COG1960">
    <property type="taxonomic scope" value="Bacteria"/>
</dbReference>
<comment type="caution">
    <text evidence="9">The sequence shown here is derived from an EMBL/GenBank/DDBJ whole genome shotgun (WGS) entry which is preliminary data.</text>
</comment>
<dbReference type="SUPFAM" id="SSF47203">
    <property type="entry name" value="Acyl-CoA dehydrogenase C-terminal domain-like"/>
    <property type="match status" value="1"/>
</dbReference>
<evidence type="ECO:0000256" key="1">
    <source>
        <dbReference type="ARBA" id="ARBA00001974"/>
    </source>
</evidence>
<dbReference type="Proteomes" id="UP000016540">
    <property type="component" value="Unassembled WGS sequence"/>
</dbReference>
<dbReference type="Pfam" id="PF02771">
    <property type="entry name" value="Acyl-CoA_dh_N"/>
    <property type="match status" value="1"/>
</dbReference>
<proteinExistence type="inferred from homology"/>
<name>R8AXM2_9GAMM</name>
<evidence type="ECO:0000256" key="2">
    <source>
        <dbReference type="ARBA" id="ARBA00009347"/>
    </source>
</evidence>
<organism evidence="9 10">
    <name type="scientific">Marinobacter lipolyticus SM19</name>
    <dbReference type="NCBI Taxonomy" id="1318628"/>
    <lineage>
        <taxon>Bacteria</taxon>
        <taxon>Pseudomonadati</taxon>
        <taxon>Pseudomonadota</taxon>
        <taxon>Gammaproteobacteria</taxon>
        <taxon>Pseudomonadales</taxon>
        <taxon>Marinobacteraceae</taxon>
        <taxon>Marinobacter</taxon>
    </lineage>
</organism>
<feature type="domain" description="Acyl-CoA oxidase/dehydrogenase middle" evidence="7">
    <location>
        <begin position="122"/>
        <end position="217"/>
    </location>
</feature>
<dbReference type="PIRSF" id="PIRSF016578">
    <property type="entry name" value="HsaA"/>
    <property type="match status" value="1"/>
</dbReference>
<feature type="domain" description="Acyl-CoA dehydrogenase/oxidase N-terminal" evidence="8">
    <location>
        <begin position="11"/>
        <end position="115"/>
    </location>
</feature>
<dbReference type="AlphaFoldDB" id="R8AXM2"/>
<dbReference type="GO" id="GO:0050660">
    <property type="term" value="F:flavin adenine dinucleotide binding"/>
    <property type="evidence" value="ECO:0007669"/>
    <property type="project" value="InterPro"/>
</dbReference>
<evidence type="ECO:0000259" key="8">
    <source>
        <dbReference type="Pfam" id="PF02771"/>
    </source>
</evidence>
<keyword evidence="4 5" id="KW-0274">FAD</keyword>
<evidence type="ECO:0000259" key="7">
    <source>
        <dbReference type="Pfam" id="PF02770"/>
    </source>
</evidence>
<accession>R8AXM2</accession>
<dbReference type="PATRIC" id="fig|1318628.3.peg.3102"/>
<dbReference type="STRING" id="1318628.MARLIPOL_15517"/>
<evidence type="ECO:0000259" key="6">
    <source>
        <dbReference type="Pfam" id="PF00441"/>
    </source>
</evidence>
<dbReference type="Pfam" id="PF00441">
    <property type="entry name" value="Acyl-CoA_dh_1"/>
    <property type="match status" value="1"/>
</dbReference>
<dbReference type="InterPro" id="IPR009100">
    <property type="entry name" value="AcylCoA_DH/oxidase_NM_dom_sf"/>
</dbReference>
<dbReference type="Gene3D" id="1.20.140.10">
    <property type="entry name" value="Butyryl-CoA Dehydrogenase, subunit A, domain 3"/>
    <property type="match status" value="1"/>
</dbReference>
<keyword evidence="3 5" id="KW-0285">Flavoprotein</keyword>
<dbReference type="InterPro" id="IPR046373">
    <property type="entry name" value="Acyl-CoA_Oxase/DH_mid-dom_sf"/>
</dbReference>
<dbReference type="SUPFAM" id="SSF56645">
    <property type="entry name" value="Acyl-CoA dehydrogenase NM domain-like"/>
    <property type="match status" value="1"/>
</dbReference>
<dbReference type="InterPro" id="IPR006091">
    <property type="entry name" value="Acyl-CoA_Oxase/DH_mid-dom"/>
</dbReference>
<feature type="domain" description="Acyl-CoA dehydrogenase/oxidase C-terminal" evidence="6">
    <location>
        <begin position="246"/>
        <end position="381"/>
    </location>
</feature>
<dbReference type="PANTHER" id="PTHR43884:SF12">
    <property type="entry name" value="ISOVALERYL-COA DEHYDROGENASE, MITOCHONDRIAL-RELATED"/>
    <property type="match status" value="1"/>
</dbReference>
<dbReference type="InterPro" id="IPR013786">
    <property type="entry name" value="AcylCoA_DH/ox_N"/>
</dbReference>
<comment type="similarity">
    <text evidence="2 5">Belongs to the acyl-CoA dehydrogenase family.</text>
</comment>
<evidence type="ECO:0000256" key="5">
    <source>
        <dbReference type="RuleBase" id="RU362125"/>
    </source>
</evidence>
<dbReference type="OrthoDB" id="7316074at2"/>
<sequence>MDELLPPNLIKLRHVAKDITDQVLAPEAQKVDENAQWPSHAFEALAQADLMGLHVPKRLGGHEQGLLALAAIIETLAQGCSSSALCYAMHCVGSAVIASKATRYQQDKYLVPIADNRHITTLALSEAGTGAHFYLPQTQLSRVDGHFDIHGTKQFVTNGGHADSYVISTQVSGQTSGGGDFNCLMVDHDTPGIRWLPDWRGFGMRGNSSRGMQLDQVQVPTNNLLGEEGDQIWYVFEVITPYFLTAMAATYTGLALASLNQTIDQISHRTYSHAGNGLADQDVIQYRVAQMKIAVDRCRALLYRAAYLVDQGHPEALTQIMMAKAESADTAVYVTNEAMSCCGGRAYQDNDAQARRLRDARAAHVMSPTTDLLKLWIGRQALGMPLL</sequence>
<dbReference type="Gene3D" id="2.40.110.10">
    <property type="entry name" value="Butyryl-CoA Dehydrogenase, subunit A, domain 2"/>
    <property type="match status" value="1"/>
</dbReference>
<dbReference type="GO" id="GO:0003995">
    <property type="term" value="F:acyl-CoA dehydrogenase activity"/>
    <property type="evidence" value="ECO:0007669"/>
    <property type="project" value="TreeGrafter"/>
</dbReference>
<dbReference type="HOGENOM" id="CLU_018204_3_2_6"/>
<dbReference type="InterPro" id="IPR037069">
    <property type="entry name" value="AcylCoA_DH/ox_N_sf"/>
</dbReference>
<dbReference type="EMBL" id="ASAD01000020">
    <property type="protein sequence ID" value="EON91071.1"/>
    <property type="molecule type" value="Genomic_DNA"/>
</dbReference>
<dbReference type="PANTHER" id="PTHR43884">
    <property type="entry name" value="ACYL-COA DEHYDROGENASE"/>
    <property type="match status" value="1"/>
</dbReference>